<evidence type="ECO:0000256" key="3">
    <source>
        <dbReference type="PROSITE-ProRule" id="PRU01278"/>
    </source>
</evidence>
<dbReference type="InterPro" id="IPR037233">
    <property type="entry name" value="CcmK-like_sf"/>
</dbReference>
<dbReference type="PROSITE" id="PS51930">
    <property type="entry name" value="BMC_2"/>
    <property type="match status" value="2"/>
</dbReference>
<dbReference type="PATRIC" id="fig|1348973.3.peg.3811"/>
<evidence type="ECO:0000259" key="4">
    <source>
        <dbReference type="PROSITE" id="PS51930"/>
    </source>
</evidence>
<organism evidence="5 6">
    <name type="scientific">Schinkia azotoformans MEV2011</name>
    <dbReference type="NCBI Taxonomy" id="1348973"/>
    <lineage>
        <taxon>Bacteria</taxon>
        <taxon>Bacillati</taxon>
        <taxon>Bacillota</taxon>
        <taxon>Bacilli</taxon>
        <taxon>Bacillales</taxon>
        <taxon>Bacillaceae</taxon>
        <taxon>Calidifontibacillus/Schinkia group</taxon>
        <taxon>Schinkia</taxon>
    </lineage>
</organism>
<keyword evidence="2" id="KW-1283">Bacterial microcompartment</keyword>
<dbReference type="PANTHER" id="PTHR33941:SF11">
    <property type="entry name" value="BACTERIAL MICROCOMPARTMENT SHELL PROTEIN PDUJ"/>
    <property type="match status" value="1"/>
</dbReference>
<dbReference type="InterPro" id="IPR050575">
    <property type="entry name" value="BMC_shell"/>
</dbReference>
<dbReference type="InterPro" id="IPR000249">
    <property type="entry name" value="BMC_dom"/>
</dbReference>
<dbReference type="RefSeq" id="WP_035197549.1">
    <property type="nucleotide sequence ID" value="NZ_JJRY01000021.1"/>
</dbReference>
<dbReference type="EMBL" id="JJRY01000021">
    <property type="protein sequence ID" value="KEF36846.1"/>
    <property type="molecule type" value="Genomic_DNA"/>
</dbReference>
<dbReference type="Proteomes" id="UP000027936">
    <property type="component" value="Unassembled WGS sequence"/>
</dbReference>
<dbReference type="InterPro" id="IPR044872">
    <property type="entry name" value="CcmK/CsoS1_BMC"/>
</dbReference>
<name>A0A072NH39_SCHAZ</name>
<dbReference type="AlphaFoldDB" id="A0A072NH39"/>
<proteinExistence type="inferred from homology"/>
<protein>
    <submittedName>
        <fullName evidence="5">Carbon dioxide concentrating mechanism/carboxysome shell protein</fullName>
    </submittedName>
</protein>
<reference evidence="5 6" key="1">
    <citation type="submission" date="2014-04" db="EMBL/GenBank/DDBJ databases">
        <title>Draft genome sequence of Bacillus azotoformans MEV2011, a (co-) denitrifying strain unable to grow in the presence of oxygen.</title>
        <authorList>
            <person name="Nielsen M."/>
            <person name="Schreiber L."/>
            <person name="Finster K."/>
            <person name="Schramm A."/>
        </authorList>
    </citation>
    <scope>NUCLEOTIDE SEQUENCE [LARGE SCALE GENOMIC DNA]</scope>
    <source>
        <strain evidence="5 6">MEV2011</strain>
    </source>
</reference>
<dbReference type="Gene3D" id="3.30.70.1710">
    <property type="match status" value="2"/>
</dbReference>
<sequence length="182" mass="19087">MAKAIGIVEFVSIARGIYTADQMIKASEVDIVTAGSSCPGKYIAIVHGDVAAVKESIEIGERVAEDYYVDSMIIPNVSPELFPAISGVTMPERIQAVGIMESFSIATMILAADAILKAANVQAIELRLGNGIGGKAFFTFTGSVAAVEASIEAGKEIAEEKGLLVNAEIIPSPSDRLIQCLL</sequence>
<dbReference type="SMART" id="SM00877">
    <property type="entry name" value="BMC"/>
    <property type="match status" value="2"/>
</dbReference>
<feature type="domain" description="BMC" evidence="4">
    <location>
        <begin position="96"/>
        <end position="182"/>
    </location>
</feature>
<dbReference type="Pfam" id="PF00936">
    <property type="entry name" value="BMC"/>
    <property type="match status" value="2"/>
</dbReference>
<dbReference type="CDD" id="cd07054">
    <property type="entry name" value="BMC_PduT_repeat2"/>
    <property type="match status" value="1"/>
</dbReference>
<evidence type="ECO:0000256" key="1">
    <source>
        <dbReference type="ARBA" id="ARBA00024322"/>
    </source>
</evidence>
<accession>A0A072NH39</accession>
<dbReference type="InterPro" id="IPR011238">
    <property type="entry name" value="Micro_shell_prot_PduT"/>
</dbReference>
<dbReference type="CDD" id="cd07053">
    <property type="entry name" value="BMC_PduT_repeat1"/>
    <property type="match status" value="1"/>
</dbReference>
<comment type="caution">
    <text evidence="5">The sequence shown here is derived from an EMBL/GenBank/DDBJ whole genome shotgun (WGS) entry which is preliminary data.</text>
</comment>
<feature type="domain" description="BMC" evidence="4">
    <location>
        <begin position="4"/>
        <end position="86"/>
    </location>
</feature>
<comment type="subcellular location">
    <subcellularLocation>
        <location evidence="1">Bacterial microcompartment</location>
    </subcellularLocation>
</comment>
<gene>
    <name evidence="5" type="ORF">M670_03928</name>
</gene>
<evidence type="ECO:0000313" key="6">
    <source>
        <dbReference type="Proteomes" id="UP000027936"/>
    </source>
</evidence>
<dbReference type="PIRSF" id="PIRSF034834">
    <property type="entry name" value="PduT"/>
    <property type="match status" value="1"/>
</dbReference>
<evidence type="ECO:0000256" key="2">
    <source>
        <dbReference type="ARBA" id="ARBA00024446"/>
    </source>
</evidence>
<dbReference type="PANTHER" id="PTHR33941">
    <property type="entry name" value="PROPANEDIOL UTILIZATION PROTEIN PDUA"/>
    <property type="match status" value="1"/>
</dbReference>
<comment type="similarity">
    <text evidence="3">Belongs to the bacterial microcompartments protein family.</text>
</comment>
<dbReference type="OrthoDB" id="9791973at2"/>
<dbReference type="GO" id="GO:0031469">
    <property type="term" value="C:bacterial microcompartment"/>
    <property type="evidence" value="ECO:0007669"/>
    <property type="project" value="UniProtKB-SubCell"/>
</dbReference>
<dbReference type="SUPFAM" id="SSF143414">
    <property type="entry name" value="CcmK-like"/>
    <property type="match status" value="2"/>
</dbReference>
<evidence type="ECO:0000313" key="5">
    <source>
        <dbReference type="EMBL" id="KEF36846.1"/>
    </source>
</evidence>